<dbReference type="AlphaFoldDB" id="A0A4R0XCI4"/>
<accession>A0A4R0XCI4</accession>
<keyword evidence="2" id="KW-1185">Reference proteome</keyword>
<evidence type="ECO:0000313" key="2">
    <source>
        <dbReference type="Proteomes" id="UP000294200"/>
    </source>
</evidence>
<comment type="caution">
    <text evidence="1">The sequence shown here is derived from an EMBL/GenBank/DDBJ whole genome shotgun (WGS) entry which is preliminary data.</text>
</comment>
<protein>
    <submittedName>
        <fullName evidence="1">Uncharacterized protein</fullName>
    </submittedName>
</protein>
<evidence type="ECO:0000313" key="1">
    <source>
        <dbReference type="EMBL" id="TCG03651.1"/>
    </source>
</evidence>
<dbReference type="Proteomes" id="UP000294200">
    <property type="component" value="Unassembled WGS sequence"/>
</dbReference>
<dbReference type="EMBL" id="MWML01000362">
    <property type="protein sequence ID" value="TCG03651.1"/>
    <property type="molecule type" value="Genomic_DNA"/>
</dbReference>
<gene>
    <name evidence="1" type="ORF">BZM27_46815</name>
</gene>
<sequence length="86" mass="9088">MERATSATLSLSPNLKVTASDANGGAFVSYSLKQFAHGGAASTSATSPLWPEAWATNLEQLAARTFFLCKAVSTRRTEVAARLGRL</sequence>
<reference evidence="1 2" key="1">
    <citation type="submission" date="2017-02" db="EMBL/GenBank/DDBJ databases">
        <title>Paraburkholderia sophoroidis sp. nov. and Paraburkholderia steynii sp. nov. rhizobial symbionts of the fynbos legume Hypocalyptus sophoroides.</title>
        <authorList>
            <person name="Steenkamp E.T."/>
            <person name="Beukes C.W."/>
            <person name="Van Zyl E."/>
            <person name="Avontuur J."/>
            <person name="Chan W.Y."/>
            <person name="Hassen A."/>
            <person name="Palmer M."/>
            <person name="Mthombeni L."/>
            <person name="Phalane F."/>
            <person name="Sereme K."/>
            <person name="Venter S.N."/>
        </authorList>
    </citation>
    <scope>NUCLEOTIDE SEQUENCE [LARGE SCALE GENOMIC DNA]</scope>
    <source>
        <strain evidence="1 2">HC1.1ba</strain>
    </source>
</reference>
<organism evidence="1 2">
    <name type="scientific">Paraburkholderia steynii</name>
    <dbReference type="NCBI Taxonomy" id="1245441"/>
    <lineage>
        <taxon>Bacteria</taxon>
        <taxon>Pseudomonadati</taxon>
        <taxon>Pseudomonadota</taxon>
        <taxon>Betaproteobacteria</taxon>
        <taxon>Burkholderiales</taxon>
        <taxon>Burkholderiaceae</taxon>
        <taxon>Paraburkholderia</taxon>
    </lineage>
</organism>
<name>A0A4R0XCI4_9BURK</name>
<proteinExistence type="predicted"/>